<name>A0A8S5U1N2_9CAUD</name>
<evidence type="ECO:0000313" key="1">
    <source>
        <dbReference type="EMBL" id="DAF88368.1"/>
    </source>
</evidence>
<accession>A0A8S5U1N2</accession>
<reference evidence="1" key="1">
    <citation type="journal article" date="2021" name="Proc. Natl. Acad. Sci. U.S.A.">
        <title>A Catalog of Tens of Thousands of Viruses from Human Metagenomes Reveals Hidden Associations with Chronic Diseases.</title>
        <authorList>
            <person name="Tisza M.J."/>
            <person name="Buck C.B."/>
        </authorList>
    </citation>
    <scope>NUCLEOTIDE SEQUENCE</scope>
    <source>
        <strain evidence="1">Ctu3o5</strain>
    </source>
</reference>
<protein>
    <submittedName>
        <fullName evidence="1">Uncharacterized protein</fullName>
    </submittedName>
</protein>
<organism evidence="1">
    <name type="scientific">Myoviridae sp. ctu3o5</name>
    <dbReference type="NCBI Taxonomy" id="2825198"/>
    <lineage>
        <taxon>Viruses</taxon>
        <taxon>Duplodnaviria</taxon>
        <taxon>Heunggongvirae</taxon>
        <taxon>Uroviricota</taxon>
        <taxon>Caudoviricetes</taxon>
    </lineage>
</organism>
<proteinExistence type="predicted"/>
<sequence length="42" mass="5092">MYVKRLHYASNFVIIKTVKRGTLTIRGHNDETNYNQSFYRKQ</sequence>
<dbReference type="EMBL" id="BK015984">
    <property type="protein sequence ID" value="DAF88368.1"/>
    <property type="molecule type" value="Genomic_DNA"/>
</dbReference>